<sequence>MVALEASVLERASGAQQLLLLLLCIYVTWKVARARQRRALQAADARAAGAAAAAAAAVAATSECFTAEWVNHLLRAVWPTSLEPKIAAKLRTSLDAAFAKILKEGGHKGPLKYVEGIRVERISLGRQPPALRSVRVQSSPAKNTLQLDFGIGFAPAEGFSVVLAVLVRPARMLPAMTAHVEVANLSLTGRCRLALTLAPDKAPGVEGFTVSFTQAPAIDFDFVPFGLPIGELPYVLDLLKDQLQAKLNAKMVEPNRMSITVGQNRAAEQSGQIPKSTEEDSSVPLPTPTANVAAAPTIARRSWVAWRPWGAQEHVVEMSAAEVDIQIGEKQQADEFTPLRTAMQGKDHGREDEGKPLDPMQAFTVFDNGAFMESLRPSDSNEGDSTFKQNVHQHVVRVTAACGTAPPDVPLEAAHANEATIKAIHGTAPLPEVARDRTTVPNGHGPSATEESAGPMGDHRSQSLQGISIKEASIIIVSEDDYIVARQEESEPIRGEGDASLAAVKALSDARASLEALQKRVAAERLRALVEGAPFLVHDASGAKGQFLCYSQSQKALLWADDKVATGEEGTAQALHLGGHCRVTAGTAEFPQQLAGKSPPWRRLWRSSSGITANLPKAPADDARSFSVTSLEGTENLHVELPKRGNGRSRREWMDAISDVIASAATAG</sequence>
<evidence type="ECO:0000259" key="7">
    <source>
        <dbReference type="PROSITE" id="PS51847"/>
    </source>
</evidence>
<comment type="subcellular location">
    <subcellularLocation>
        <location evidence="1">Membrane</location>
    </subcellularLocation>
</comment>
<evidence type="ECO:0000256" key="2">
    <source>
        <dbReference type="ARBA" id="ARBA00022448"/>
    </source>
</evidence>
<feature type="region of interest" description="Disordered" evidence="6">
    <location>
        <begin position="436"/>
        <end position="461"/>
    </location>
</feature>
<dbReference type="CDD" id="cd21669">
    <property type="entry name" value="SMP_SF"/>
    <property type="match status" value="1"/>
</dbReference>
<name>I0Z8Y9_COCSC</name>
<keyword evidence="4" id="KW-0446">Lipid-binding</keyword>
<reference evidence="8 9" key="1">
    <citation type="journal article" date="2012" name="Genome Biol.">
        <title>The genome of the polar eukaryotic microalga coccomyxa subellipsoidea reveals traits of cold adaptation.</title>
        <authorList>
            <person name="Blanc G."/>
            <person name="Agarkova I."/>
            <person name="Grimwood J."/>
            <person name="Kuo A."/>
            <person name="Brueggeman A."/>
            <person name="Dunigan D."/>
            <person name="Gurnon J."/>
            <person name="Ladunga I."/>
            <person name="Lindquist E."/>
            <person name="Lucas S."/>
            <person name="Pangilinan J."/>
            <person name="Proschold T."/>
            <person name="Salamov A."/>
            <person name="Schmutz J."/>
            <person name="Weeks D."/>
            <person name="Yamada T."/>
            <person name="Claverie J.M."/>
            <person name="Grigoriev I."/>
            <person name="Van Etten J."/>
            <person name="Lomsadze A."/>
            <person name="Borodovsky M."/>
        </authorList>
    </citation>
    <scope>NUCLEOTIDE SEQUENCE [LARGE SCALE GENOMIC DNA]</scope>
    <source>
        <strain evidence="8 9">C-169</strain>
    </source>
</reference>
<dbReference type="PANTHER" id="PTHR47042">
    <property type="entry name" value="C2 DOMAIN-CONTAINING PROTEIN-LIKE"/>
    <property type="match status" value="1"/>
</dbReference>
<dbReference type="PROSITE" id="PS51847">
    <property type="entry name" value="SMP"/>
    <property type="match status" value="1"/>
</dbReference>
<evidence type="ECO:0000256" key="3">
    <source>
        <dbReference type="ARBA" id="ARBA00023055"/>
    </source>
</evidence>
<proteinExistence type="predicted"/>
<evidence type="ECO:0000313" key="9">
    <source>
        <dbReference type="Proteomes" id="UP000007264"/>
    </source>
</evidence>
<dbReference type="GO" id="GO:0006869">
    <property type="term" value="P:lipid transport"/>
    <property type="evidence" value="ECO:0007669"/>
    <property type="project" value="UniProtKB-KW"/>
</dbReference>
<organism evidence="8 9">
    <name type="scientific">Coccomyxa subellipsoidea (strain C-169)</name>
    <name type="common">Green microalga</name>
    <dbReference type="NCBI Taxonomy" id="574566"/>
    <lineage>
        <taxon>Eukaryota</taxon>
        <taxon>Viridiplantae</taxon>
        <taxon>Chlorophyta</taxon>
        <taxon>core chlorophytes</taxon>
        <taxon>Trebouxiophyceae</taxon>
        <taxon>Trebouxiophyceae incertae sedis</taxon>
        <taxon>Coccomyxaceae</taxon>
        <taxon>Coccomyxa</taxon>
        <taxon>Coccomyxa subellipsoidea</taxon>
    </lineage>
</organism>
<evidence type="ECO:0000313" key="8">
    <source>
        <dbReference type="EMBL" id="EIE27108.1"/>
    </source>
</evidence>
<keyword evidence="3" id="KW-0445">Lipid transport</keyword>
<dbReference type="InterPro" id="IPR031468">
    <property type="entry name" value="SMP_LBD"/>
</dbReference>
<dbReference type="GO" id="GO:0008289">
    <property type="term" value="F:lipid binding"/>
    <property type="evidence" value="ECO:0007669"/>
    <property type="project" value="UniProtKB-KW"/>
</dbReference>
<feature type="domain" description="SMP-LTD" evidence="7">
    <location>
        <begin position="63"/>
        <end position="262"/>
    </location>
</feature>
<evidence type="ECO:0000256" key="5">
    <source>
        <dbReference type="ARBA" id="ARBA00023136"/>
    </source>
</evidence>
<keyword evidence="9" id="KW-1185">Reference proteome</keyword>
<evidence type="ECO:0000256" key="6">
    <source>
        <dbReference type="SAM" id="MobiDB-lite"/>
    </source>
</evidence>
<evidence type="ECO:0000256" key="4">
    <source>
        <dbReference type="ARBA" id="ARBA00023121"/>
    </source>
</evidence>
<keyword evidence="5" id="KW-0472">Membrane</keyword>
<dbReference type="OrthoDB" id="546572at2759"/>
<dbReference type="PANTHER" id="PTHR47042:SF4">
    <property type="entry name" value="OS02G0313700 PROTEIN"/>
    <property type="match status" value="1"/>
</dbReference>
<dbReference type="GO" id="GO:0016020">
    <property type="term" value="C:membrane"/>
    <property type="evidence" value="ECO:0007669"/>
    <property type="project" value="UniProtKB-SubCell"/>
</dbReference>
<dbReference type="Proteomes" id="UP000007264">
    <property type="component" value="Unassembled WGS sequence"/>
</dbReference>
<dbReference type="eggNOG" id="KOG1012">
    <property type="taxonomic scope" value="Eukaryota"/>
</dbReference>
<dbReference type="AlphaFoldDB" id="I0Z8Y9"/>
<evidence type="ECO:0000256" key="1">
    <source>
        <dbReference type="ARBA" id="ARBA00004370"/>
    </source>
</evidence>
<dbReference type="GeneID" id="17045123"/>
<dbReference type="InterPro" id="IPR052847">
    <property type="entry name" value="Ext_Synaptotagmin/KAHRP-like"/>
</dbReference>
<feature type="region of interest" description="Disordered" evidence="6">
    <location>
        <begin position="262"/>
        <end position="289"/>
    </location>
</feature>
<protein>
    <recommendedName>
        <fullName evidence="7">SMP-LTD domain-containing protein</fullName>
    </recommendedName>
</protein>
<dbReference type="RefSeq" id="XP_005651652.1">
    <property type="nucleotide sequence ID" value="XM_005651595.1"/>
</dbReference>
<dbReference type="KEGG" id="csl:COCSUDRAFT_55131"/>
<feature type="compositionally biased region" description="Polar residues" evidence="6">
    <location>
        <begin position="262"/>
        <end position="275"/>
    </location>
</feature>
<keyword evidence="2" id="KW-0813">Transport</keyword>
<comment type="caution">
    <text evidence="8">The sequence shown here is derived from an EMBL/GenBank/DDBJ whole genome shotgun (WGS) entry which is preliminary data.</text>
</comment>
<gene>
    <name evidence="8" type="ORF">COCSUDRAFT_55131</name>
</gene>
<accession>I0Z8Y9</accession>
<dbReference type="EMBL" id="AGSI01000001">
    <property type="protein sequence ID" value="EIE27108.1"/>
    <property type="molecule type" value="Genomic_DNA"/>
</dbReference>